<evidence type="ECO:0000313" key="2">
    <source>
        <dbReference type="Proteomes" id="UP000814033"/>
    </source>
</evidence>
<dbReference type="EMBL" id="MU275919">
    <property type="protein sequence ID" value="KAI0046689.1"/>
    <property type="molecule type" value="Genomic_DNA"/>
</dbReference>
<evidence type="ECO:0000313" key="1">
    <source>
        <dbReference type="EMBL" id="KAI0046689.1"/>
    </source>
</evidence>
<organism evidence="1 2">
    <name type="scientific">Auriscalpium vulgare</name>
    <dbReference type="NCBI Taxonomy" id="40419"/>
    <lineage>
        <taxon>Eukaryota</taxon>
        <taxon>Fungi</taxon>
        <taxon>Dikarya</taxon>
        <taxon>Basidiomycota</taxon>
        <taxon>Agaricomycotina</taxon>
        <taxon>Agaricomycetes</taxon>
        <taxon>Russulales</taxon>
        <taxon>Auriscalpiaceae</taxon>
        <taxon>Auriscalpium</taxon>
    </lineage>
</organism>
<protein>
    <submittedName>
        <fullName evidence="1">Tubulin binding cofactor A</fullName>
    </submittedName>
</protein>
<reference evidence="1" key="1">
    <citation type="submission" date="2021-02" db="EMBL/GenBank/DDBJ databases">
        <authorList>
            <consortium name="DOE Joint Genome Institute"/>
            <person name="Ahrendt S."/>
            <person name="Looney B.P."/>
            <person name="Miyauchi S."/>
            <person name="Morin E."/>
            <person name="Drula E."/>
            <person name="Courty P.E."/>
            <person name="Chicoki N."/>
            <person name="Fauchery L."/>
            <person name="Kohler A."/>
            <person name="Kuo A."/>
            <person name="Labutti K."/>
            <person name="Pangilinan J."/>
            <person name="Lipzen A."/>
            <person name="Riley R."/>
            <person name="Andreopoulos W."/>
            <person name="He G."/>
            <person name="Johnson J."/>
            <person name="Barry K.W."/>
            <person name="Grigoriev I.V."/>
            <person name="Nagy L."/>
            <person name="Hibbett D."/>
            <person name="Henrissat B."/>
            <person name="Matheny P.B."/>
            <person name="Labbe J."/>
            <person name="Martin F."/>
        </authorList>
    </citation>
    <scope>NUCLEOTIDE SEQUENCE</scope>
    <source>
        <strain evidence="1">FP105234-sp</strain>
    </source>
</reference>
<accession>A0ACB8RQZ7</accession>
<name>A0ACB8RQZ7_9AGAM</name>
<gene>
    <name evidence="1" type="ORF">FA95DRAFT_1559810</name>
</gene>
<feature type="non-terminal residue" evidence="1">
    <location>
        <position position="1"/>
    </location>
</feature>
<keyword evidence="2" id="KW-1185">Reference proteome</keyword>
<dbReference type="Proteomes" id="UP000814033">
    <property type="component" value="Unassembled WGS sequence"/>
</dbReference>
<sequence>MSDAVAVRRQLKIKSGVVKRLSKEIGLYTKEVEQNRIKVEKFKADGAEDWDIKNGVRTYQSVSSCPLTLWQRKTRLIDESQRMVRDSQDRLGKATEELRVLVNSAERVDGLEGEEELAEARETLEAASI</sequence>
<proteinExistence type="predicted"/>
<reference evidence="1" key="2">
    <citation type="journal article" date="2022" name="New Phytol.">
        <title>Evolutionary transition to the ectomycorrhizal habit in the genomes of a hyperdiverse lineage of mushroom-forming fungi.</title>
        <authorList>
            <person name="Looney B."/>
            <person name="Miyauchi S."/>
            <person name="Morin E."/>
            <person name="Drula E."/>
            <person name="Courty P.E."/>
            <person name="Kohler A."/>
            <person name="Kuo A."/>
            <person name="LaButti K."/>
            <person name="Pangilinan J."/>
            <person name="Lipzen A."/>
            <person name="Riley R."/>
            <person name="Andreopoulos W."/>
            <person name="He G."/>
            <person name="Johnson J."/>
            <person name="Nolan M."/>
            <person name="Tritt A."/>
            <person name="Barry K.W."/>
            <person name="Grigoriev I.V."/>
            <person name="Nagy L.G."/>
            <person name="Hibbett D."/>
            <person name="Henrissat B."/>
            <person name="Matheny P.B."/>
            <person name="Labbe J."/>
            <person name="Martin F.M."/>
        </authorList>
    </citation>
    <scope>NUCLEOTIDE SEQUENCE</scope>
    <source>
        <strain evidence="1">FP105234-sp</strain>
    </source>
</reference>
<comment type="caution">
    <text evidence="1">The sequence shown here is derived from an EMBL/GenBank/DDBJ whole genome shotgun (WGS) entry which is preliminary data.</text>
</comment>